<proteinExistence type="predicted"/>
<dbReference type="AlphaFoldDB" id="A0A8C6ZGZ0"/>
<name>A0A8C6ZGZ0_NOTPE</name>
<feature type="region of interest" description="Disordered" evidence="1">
    <location>
        <begin position="1"/>
        <end position="58"/>
    </location>
</feature>
<dbReference type="Ensembl" id="ENSNPET00000014100.1">
    <property type="protein sequence ID" value="ENSNPEP00000013764.1"/>
    <property type="gene ID" value="ENSNPEG00000010288.1"/>
</dbReference>
<evidence type="ECO:0000313" key="3">
    <source>
        <dbReference type="Proteomes" id="UP000694420"/>
    </source>
</evidence>
<sequence length="70" mass="7370">QPWSLPGGNSAPRRRRATAGPRSSPQPSRSAGPGSHPRTEPGAHPSVEAVPPAGAPLDDVRYMIASTNWY</sequence>
<organism evidence="2 3">
    <name type="scientific">Nothoprocta perdicaria</name>
    <name type="common">Chilean tinamou</name>
    <name type="synonym">Crypturus perdicarius</name>
    <dbReference type="NCBI Taxonomy" id="30464"/>
    <lineage>
        <taxon>Eukaryota</taxon>
        <taxon>Metazoa</taxon>
        <taxon>Chordata</taxon>
        <taxon>Craniata</taxon>
        <taxon>Vertebrata</taxon>
        <taxon>Euteleostomi</taxon>
        <taxon>Archelosauria</taxon>
        <taxon>Archosauria</taxon>
        <taxon>Dinosauria</taxon>
        <taxon>Saurischia</taxon>
        <taxon>Theropoda</taxon>
        <taxon>Coelurosauria</taxon>
        <taxon>Aves</taxon>
        <taxon>Palaeognathae</taxon>
        <taxon>Tinamiformes</taxon>
        <taxon>Tinamidae</taxon>
        <taxon>Nothoprocta</taxon>
    </lineage>
</organism>
<keyword evidence="3" id="KW-1185">Reference proteome</keyword>
<dbReference type="Proteomes" id="UP000694420">
    <property type="component" value="Unplaced"/>
</dbReference>
<evidence type="ECO:0000256" key="1">
    <source>
        <dbReference type="SAM" id="MobiDB-lite"/>
    </source>
</evidence>
<reference evidence="2" key="1">
    <citation type="submission" date="2025-08" db="UniProtKB">
        <authorList>
            <consortium name="Ensembl"/>
        </authorList>
    </citation>
    <scope>IDENTIFICATION</scope>
</reference>
<evidence type="ECO:0000313" key="2">
    <source>
        <dbReference type="Ensembl" id="ENSNPEP00000013764.1"/>
    </source>
</evidence>
<protein>
    <submittedName>
        <fullName evidence="2">Uncharacterized protein</fullName>
    </submittedName>
</protein>
<reference evidence="2" key="2">
    <citation type="submission" date="2025-09" db="UniProtKB">
        <authorList>
            <consortium name="Ensembl"/>
        </authorList>
    </citation>
    <scope>IDENTIFICATION</scope>
</reference>
<accession>A0A8C6ZGZ0</accession>